<feature type="compositionally biased region" description="Basic residues" evidence="11">
    <location>
        <begin position="364"/>
        <end position="375"/>
    </location>
</feature>
<dbReference type="FunFam" id="3.30.420.10:FF:000031">
    <property type="entry name" value="RNA exonuclease 1"/>
    <property type="match status" value="1"/>
</dbReference>
<evidence type="ECO:0000313" key="13">
    <source>
        <dbReference type="EMBL" id="OQV17667.1"/>
    </source>
</evidence>
<comment type="caution">
    <text evidence="10">Lacks conserved residue(s) required for the propagation of feature annotation.</text>
</comment>
<evidence type="ECO:0000256" key="4">
    <source>
        <dbReference type="ARBA" id="ARBA00022741"/>
    </source>
</evidence>
<evidence type="ECO:0000256" key="7">
    <source>
        <dbReference type="ARBA" id="ARBA00022839"/>
    </source>
</evidence>
<dbReference type="PROSITE" id="PS51997">
    <property type="entry name" value="UPF1_CH_RICH"/>
    <property type="match status" value="1"/>
</dbReference>
<dbReference type="InterPro" id="IPR036397">
    <property type="entry name" value="RNaseH_sf"/>
</dbReference>
<keyword evidence="14" id="KW-1185">Reference proteome</keyword>
<dbReference type="InterPro" id="IPR012337">
    <property type="entry name" value="RNaseH-like_sf"/>
</dbReference>
<dbReference type="SMART" id="SM00382">
    <property type="entry name" value="AAA"/>
    <property type="match status" value="1"/>
</dbReference>
<dbReference type="CDD" id="cd18808">
    <property type="entry name" value="SF1_C_Upf1"/>
    <property type="match status" value="1"/>
</dbReference>
<comment type="caution">
    <text evidence="13">The sequence shown here is derived from an EMBL/GenBank/DDBJ whole genome shotgun (WGS) entry which is preliminary data.</text>
</comment>
<dbReference type="InterPro" id="IPR041677">
    <property type="entry name" value="DNA2/NAM7_AAA_11"/>
</dbReference>
<keyword evidence="8" id="KW-0067">ATP-binding</keyword>
<keyword evidence="5" id="KW-0378">Hydrolase</keyword>
<proteinExistence type="inferred from homology"/>
<evidence type="ECO:0000256" key="8">
    <source>
        <dbReference type="ARBA" id="ARBA00022840"/>
    </source>
</evidence>
<dbReference type="GO" id="GO:0003723">
    <property type="term" value="F:RNA binding"/>
    <property type="evidence" value="ECO:0007669"/>
    <property type="project" value="InterPro"/>
</dbReference>
<dbReference type="GO" id="GO:0005524">
    <property type="term" value="F:ATP binding"/>
    <property type="evidence" value="ECO:0007669"/>
    <property type="project" value="UniProtKB-KW"/>
</dbReference>
<organism evidence="13 14">
    <name type="scientific">Hypsibius exemplaris</name>
    <name type="common">Freshwater tardigrade</name>
    <dbReference type="NCBI Taxonomy" id="2072580"/>
    <lineage>
        <taxon>Eukaryota</taxon>
        <taxon>Metazoa</taxon>
        <taxon>Ecdysozoa</taxon>
        <taxon>Tardigrada</taxon>
        <taxon>Eutardigrada</taxon>
        <taxon>Parachela</taxon>
        <taxon>Hypsibioidea</taxon>
        <taxon>Hypsibiidae</taxon>
        <taxon>Hypsibius</taxon>
    </lineage>
</organism>
<evidence type="ECO:0000256" key="5">
    <source>
        <dbReference type="ARBA" id="ARBA00022801"/>
    </source>
</evidence>
<dbReference type="InterPro" id="IPR013520">
    <property type="entry name" value="Ribonucl_H"/>
</dbReference>
<dbReference type="GO" id="GO:0005694">
    <property type="term" value="C:chromosome"/>
    <property type="evidence" value="ECO:0007669"/>
    <property type="project" value="UniProtKB-ARBA"/>
</dbReference>
<accession>A0A1W0WR80</accession>
<evidence type="ECO:0000256" key="10">
    <source>
        <dbReference type="PROSITE-ProRule" id="PRU01341"/>
    </source>
</evidence>
<dbReference type="FunFam" id="3.40.50.300:FF:000326">
    <property type="entry name" value="P-loop containing nucleoside triphosphate hydrolase"/>
    <property type="match status" value="1"/>
</dbReference>
<keyword evidence="9" id="KW-0539">Nucleus</keyword>
<dbReference type="OrthoDB" id="206335at2759"/>
<gene>
    <name evidence="13" type="ORF">BV898_08290</name>
</gene>
<feature type="domain" description="Upf1" evidence="12">
    <location>
        <begin position="1"/>
        <end position="168"/>
    </location>
</feature>
<dbReference type="InterPro" id="IPR018999">
    <property type="entry name" value="UPF1_CH/ZBD"/>
</dbReference>
<dbReference type="GO" id="GO:0008270">
    <property type="term" value="F:zinc ion binding"/>
    <property type="evidence" value="ECO:0007669"/>
    <property type="project" value="InterPro"/>
</dbReference>
<name>A0A1W0WR80_HYPEX</name>
<reference evidence="14" key="1">
    <citation type="submission" date="2017-01" db="EMBL/GenBank/DDBJ databases">
        <title>Comparative genomics of anhydrobiosis in the tardigrade Hypsibius dujardini.</title>
        <authorList>
            <person name="Yoshida Y."/>
            <person name="Koutsovoulos G."/>
            <person name="Laetsch D."/>
            <person name="Stevens L."/>
            <person name="Kumar S."/>
            <person name="Horikawa D."/>
            <person name="Ishino K."/>
            <person name="Komine S."/>
            <person name="Tomita M."/>
            <person name="Blaxter M."/>
            <person name="Arakawa K."/>
        </authorList>
    </citation>
    <scope>NUCLEOTIDE SEQUENCE [LARGE SCALE GENOMIC DNA]</scope>
    <source>
        <strain evidence="14">Z151</strain>
    </source>
</reference>
<dbReference type="PANTHER" id="PTHR10887">
    <property type="entry name" value="DNA2/NAM7 HELICASE FAMILY"/>
    <property type="match status" value="1"/>
</dbReference>
<dbReference type="EMBL" id="MTYJ01000058">
    <property type="protein sequence ID" value="OQV17667.1"/>
    <property type="molecule type" value="Genomic_DNA"/>
</dbReference>
<protein>
    <submittedName>
        <fullName evidence="13">Regulator of nonsense transcripts 1-like protein</fullName>
    </submittedName>
</protein>
<dbReference type="Pfam" id="PF09416">
    <property type="entry name" value="UPF1_Zn_bind"/>
    <property type="match status" value="1"/>
</dbReference>
<dbReference type="Proteomes" id="UP000192578">
    <property type="component" value="Unassembled WGS sequence"/>
</dbReference>
<keyword evidence="7" id="KW-0269">Exonuclease</keyword>
<dbReference type="InterPro" id="IPR041679">
    <property type="entry name" value="DNA2/NAM7-like_C"/>
</dbReference>
<keyword evidence="4" id="KW-0547">Nucleotide-binding</keyword>
<dbReference type="Pfam" id="PF13086">
    <property type="entry name" value="AAA_11"/>
    <property type="match status" value="2"/>
</dbReference>
<comment type="subcellular location">
    <subcellularLocation>
        <location evidence="1">Nucleus</location>
    </subcellularLocation>
</comment>
<dbReference type="InterPro" id="IPR034922">
    <property type="entry name" value="REX1-like_exo"/>
</dbReference>
<dbReference type="CDD" id="cd21400">
    <property type="entry name" value="ZBD_UPF1-like"/>
    <property type="match status" value="1"/>
</dbReference>
<dbReference type="Gene3D" id="3.30.420.10">
    <property type="entry name" value="Ribonuclease H-like superfamily/Ribonuclease H"/>
    <property type="match status" value="1"/>
</dbReference>
<dbReference type="InterPro" id="IPR027417">
    <property type="entry name" value="P-loop_NTPase"/>
</dbReference>
<dbReference type="AlphaFoldDB" id="A0A1W0WR80"/>
<dbReference type="SUPFAM" id="SSF52540">
    <property type="entry name" value="P-loop containing nucleoside triphosphate hydrolases"/>
    <property type="match status" value="1"/>
</dbReference>
<dbReference type="InterPro" id="IPR003593">
    <property type="entry name" value="AAA+_ATPase"/>
</dbReference>
<evidence type="ECO:0000256" key="1">
    <source>
        <dbReference type="ARBA" id="ARBA00004123"/>
    </source>
</evidence>
<keyword evidence="3" id="KW-0540">Nuclease</keyword>
<dbReference type="GO" id="GO:0004527">
    <property type="term" value="F:exonuclease activity"/>
    <property type="evidence" value="ECO:0007669"/>
    <property type="project" value="UniProtKB-KW"/>
</dbReference>
<dbReference type="SUPFAM" id="SSF53098">
    <property type="entry name" value="Ribonuclease H-like"/>
    <property type="match status" value="1"/>
</dbReference>
<evidence type="ECO:0000259" key="12">
    <source>
        <dbReference type="PROSITE" id="PS51997"/>
    </source>
</evidence>
<dbReference type="CDD" id="cd06145">
    <property type="entry name" value="REX1_like"/>
    <property type="match status" value="1"/>
</dbReference>
<sequence>MKDGCSFCGQAHSEFLVKCVKNGCGKWFCNGSTDSNGQSGPKESHIISHLRISRHREIAVPSCPTETGDYQLFYFCCMLCDRNDSFDMGMETAGDGRNASKHLCRQDALELGKFSREGSWVPFVDVHHRSLKCFNENIVKVPAKHDQVHLKRMSHEDIAAVERSWLLQAKGLANIDLRAASAQRWIDFETVQQYRDHFSALVRLECKMEEADSLAIPILEDIRITRLELYPNSPAVAWFEFEMRSQVHQKALGKGQRVLVNLEYDNCVVANAGSVASLYLRNGSVVVCVKFSERTVRREQLVDAVAVGIEISFQDTMYRRWLIALAAFAADGVADKELRGFILGQPVGGELDALGPSSSESSKKRGGSASKKKMQPQKAMKPAKLPLELFPVPNQGLMNEHQTAAVQMAMSSTLSLIQGPPGTGKTHTIVAIVYNILKRNPRCQVLCCAPSNDPTDHLAVQLAASGMSVLRVHSQRIQTEQLKKNVKVLTLRYKLELIFGLDFENSEDYDARAVDQATYDIIGQSQVICTTCNTAAARSLSESDFPFVIIDEATQATEADIMIPITKGCQKLVLIGDEKQLGVLGKFRELEKTNQCWSMFERLLELQQAPRVMLTVQYRMHPEICRPASLVMYEGLLTSGPDVAASRASKTLHFLNPTQTVMIDTSKFHEQASDGVSFLNVHEAVVVALCLANLIHGGGVKPADIGVITFYNGQKDHLKKQVEKHDCIHLMLLKEMMIDSVDAFQGREKDYIILSCVRSGHVKSTSVGFLADERRLNVALTRARKGVIIVGNRGLLEKCEIWRRFLEYYPLITEKSALCGLGVRDVRHLRCVYCDDYRLRSVAIPAKTMTFSNSTKGMHTVDDVEASMGAMHISAPRKIYQPSLGLDGGKKKPWKTPQNLRRAGRPHAGATDVSPDELVQYMTGWSTKDLHQALGEYAMSMVELKARGYPFVYKAQDPIPDDRLLFLAQSSKIDSRDMTAPVRTCERCQKTFHVTPTGHYVTREQCRYHTGKRSKPCCKGELHPRTGCVTAPGHVSKTFTSMRDFVSTKFAAQDKIAMPRSPNILAMDCEMLYTLGGYEVGRVTLVDHRLQTVYDCFVLPQSMVIDYNTRFSGLTEACYLGPEYRGVPVKCLADVHRDLIGRVIHEETILVGHSLESDLICLKMIHHWVVDTSWVFQMVGKGRSSSTPSLRSLMLDHLQKTIQAGTDGHDSSEDAAACMELMLWNIGRENFVRGG</sequence>
<dbReference type="GO" id="GO:0005634">
    <property type="term" value="C:nucleus"/>
    <property type="evidence" value="ECO:0007669"/>
    <property type="project" value="UniProtKB-SubCell"/>
</dbReference>
<evidence type="ECO:0000256" key="3">
    <source>
        <dbReference type="ARBA" id="ARBA00022722"/>
    </source>
</evidence>
<evidence type="ECO:0000256" key="9">
    <source>
        <dbReference type="ARBA" id="ARBA00023242"/>
    </source>
</evidence>
<dbReference type="Gene3D" id="3.40.50.300">
    <property type="entry name" value="P-loop containing nucleotide triphosphate hydrolases"/>
    <property type="match status" value="2"/>
</dbReference>
<dbReference type="InterPro" id="IPR047187">
    <property type="entry name" value="SF1_C_Upf1"/>
</dbReference>
<dbReference type="PANTHER" id="PTHR10887:SF317">
    <property type="entry name" value="ATP-DEPENDENT RNA HELICASE ECM32-RELATED"/>
    <property type="match status" value="1"/>
</dbReference>
<comment type="similarity">
    <text evidence="2">Belongs to the REXO1/REXO3 family.</text>
</comment>
<keyword evidence="6" id="KW-0347">Helicase</keyword>
<dbReference type="GO" id="GO:0005737">
    <property type="term" value="C:cytoplasm"/>
    <property type="evidence" value="ECO:0007669"/>
    <property type="project" value="InterPro"/>
</dbReference>
<evidence type="ECO:0000256" key="11">
    <source>
        <dbReference type="SAM" id="MobiDB-lite"/>
    </source>
</evidence>
<dbReference type="SMART" id="SM00479">
    <property type="entry name" value="EXOIII"/>
    <property type="match status" value="1"/>
</dbReference>
<feature type="region of interest" description="Disordered" evidence="11">
    <location>
        <begin position="352"/>
        <end position="381"/>
    </location>
</feature>
<evidence type="ECO:0000256" key="6">
    <source>
        <dbReference type="ARBA" id="ARBA00022806"/>
    </source>
</evidence>
<dbReference type="GO" id="GO:0003724">
    <property type="term" value="F:RNA helicase activity"/>
    <property type="evidence" value="ECO:0007669"/>
    <property type="project" value="InterPro"/>
</dbReference>
<dbReference type="Pfam" id="PF13087">
    <property type="entry name" value="AAA_12"/>
    <property type="match status" value="1"/>
</dbReference>
<evidence type="ECO:0000256" key="2">
    <source>
        <dbReference type="ARBA" id="ARBA00006357"/>
    </source>
</evidence>
<dbReference type="InterPro" id="IPR045055">
    <property type="entry name" value="DNA2/NAM7-like"/>
</dbReference>
<evidence type="ECO:0000313" key="14">
    <source>
        <dbReference type="Proteomes" id="UP000192578"/>
    </source>
</evidence>
<dbReference type="GO" id="GO:0000184">
    <property type="term" value="P:nuclear-transcribed mRNA catabolic process, nonsense-mediated decay"/>
    <property type="evidence" value="ECO:0007669"/>
    <property type="project" value="InterPro"/>
</dbReference>